<dbReference type="InterPro" id="IPR011010">
    <property type="entry name" value="DNA_brk_join_enz"/>
</dbReference>
<gene>
    <name evidence="2" type="ORF">ACFFHF_16540</name>
</gene>
<evidence type="ECO:0000256" key="1">
    <source>
        <dbReference type="ARBA" id="ARBA00023172"/>
    </source>
</evidence>
<dbReference type="Proteomes" id="UP001589738">
    <property type="component" value="Unassembled WGS sequence"/>
</dbReference>
<accession>A0ABV6KU01</accession>
<proteinExistence type="predicted"/>
<organism evidence="2 3">
    <name type="scientific">Robertmurraya beringensis</name>
    <dbReference type="NCBI Taxonomy" id="641660"/>
    <lineage>
        <taxon>Bacteria</taxon>
        <taxon>Bacillati</taxon>
        <taxon>Bacillota</taxon>
        <taxon>Bacilli</taxon>
        <taxon>Bacillales</taxon>
        <taxon>Bacillaceae</taxon>
        <taxon>Robertmurraya</taxon>
    </lineage>
</organism>
<dbReference type="RefSeq" id="WP_009336155.1">
    <property type="nucleotide sequence ID" value="NZ_JBHLUU010000112.1"/>
</dbReference>
<dbReference type="InterPro" id="IPR013762">
    <property type="entry name" value="Integrase-like_cat_sf"/>
</dbReference>
<sequence>MGNLNASTIMPLQNYKFIMVSVWIDWGKLSDGKIIKKQFAVIALKNLITDTHIIHPVTEFILRYWQTRKFNTQKKHALNTVKFLNHLLINRRRMDIRSLSEVQLADGTNYLNTLTSGGQSREAVKDSERTLTYFYLWLVDKEIVRDLDKSMFVKKETLQGFSYYESPFQVIYPDHRAPKVEHSFPLKYIPLLLEIAIIEARPIALGVYLQLFGGLRVGEVVNLKRTQVKRRVANGDFLFEVTDQNFRSDLKDSAGSNYVKRTRNQRIFQIRDWGESLFNDHLQLFKPVDNSNALFINRDGKAMSGRSYRQYFDKVKKSFLNYLKVYGDIEDKLLAHHLSTMSWSTHIGRGTFTNMLAEAAENPYDIAFPRGDKSLISSLTYMSRTERIRKKLEQKFNTLHEAYIPKLIEQRKQQMED</sequence>
<keyword evidence="3" id="KW-1185">Reference proteome</keyword>
<evidence type="ECO:0000313" key="3">
    <source>
        <dbReference type="Proteomes" id="UP001589738"/>
    </source>
</evidence>
<dbReference type="Gene3D" id="1.10.443.10">
    <property type="entry name" value="Intergrase catalytic core"/>
    <property type="match status" value="1"/>
</dbReference>
<dbReference type="EMBL" id="JBHLUU010000112">
    <property type="protein sequence ID" value="MFC0476812.1"/>
    <property type="molecule type" value="Genomic_DNA"/>
</dbReference>
<name>A0ABV6KU01_9BACI</name>
<protein>
    <submittedName>
        <fullName evidence="2">Uncharacterized protein</fullName>
    </submittedName>
</protein>
<comment type="caution">
    <text evidence="2">The sequence shown here is derived from an EMBL/GenBank/DDBJ whole genome shotgun (WGS) entry which is preliminary data.</text>
</comment>
<keyword evidence="1" id="KW-0233">DNA recombination</keyword>
<evidence type="ECO:0000313" key="2">
    <source>
        <dbReference type="EMBL" id="MFC0476812.1"/>
    </source>
</evidence>
<dbReference type="SUPFAM" id="SSF56349">
    <property type="entry name" value="DNA breaking-rejoining enzymes"/>
    <property type="match status" value="1"/>
</dbReference>
<reference evidence="2 3" key="1">
    <citation type="submission" date="2024-09" db="EMBL/GenBank/DDBJ databases">
        <authorList>
            <person name="Sun Q."/>
            <person name="Mori K."/>
        </authorList>
    </citation>
    <scope>NUCLEOTIDE SEQUENCE [LARGE SCALE GENOMIC DNA]</scope>
    <source>
        <strain evidence="2 3">CGMCC 1.9126</strain>
    </source>
</reference>